<keyword evidence="4" id="KW-1185">Reference proteome</keyword>
<comment type="caution">
    <text evidence="2">The sequence shown here is derived from an EMBL/GenBank/DDBJ whole genome shotgun (WGS) entry which is preliminary data.</text>
</comment>
<dbReference type="PANTHER" id="PTHR30399:SF1">
    <property type="entry name" value="UTP PYROPHOSPHATASE"/>
    <property type="match status" value="1"/>
</dbReference>
<evidence type="ECO:0000313" key="3">
    <source>
        <dbReference type="EMBL" id="RGE67605.1"/>
    </source>
</evidence>
<sequence length="206" mass="24669">MDYCLQRGYEKAAAEQEELKIRVVRSGRRTVCLQIDEKLDITVRAPYRMPDSEIRRFVEEKSSWITKHIKQIKERQRNEALQPEERLTTEEIRKLAGEALKYIPQRTAYYAPLVKVSYGRITIRNQKSRWGSCSSKGNLNFNCLLMLMPPEVIDYVVVHELCHRLEMNHSERFWKEVERVLPDYKLRKKWLRENGDRIMRRMALPD</sequence>
<dbReference type="Proteomes" id="UP000260812">
    <property type="component" value="Unassembled WGS sequence"/>
</dbReference>
<dbReference type="Pfam" id="PF01863">
    <property type="entry name" value="YgjP-like"/>
    <property type="match status" value="2"/>
</dbReference>
<dbReference type="InterPro" id="IPR053136">
    <property type="entry name" value="UTP_pyrophosphatase-like"/>
</dbReference>
<feature type="domain" description="YgjP-like metallopeptidase" evidence="1">
    <location>
        <begin position="29"/>
        <end position="84"/>
    </location>
</feature>
<dbReference type="Gene3D" id="3.30.2010.10">
    <property type="entry name" value="Metalloproteases ('zincins'), catalytic domain"/>
    <property type="match status" value="1"/>
</dbReference>
<dbReference type="EMBL" id="QVLV01000014">
    <property type="protein sequence ID" value="RGE57779.1"/>
    <property type="molecule type" value="Genomic_DNA"/>
</dbReference>
<dbReference type="InterPro" id="IPR002725">
    <property type="entry name" value="YgjP-like_metallopeptidase"/>
</dbReference>
<dbReference type="EMBL" id="QVLU01000023">
    <property type="protein sequence ID" value="RGE67605.1"/>
    <property type="molecule type" value="Genomic_DNA"/>
</dbReference>
<evidence type="ECO:0000313" key="2">
    <source>
        <dbReference type="EMBL" id="RGE57779.1"/>
    </source>
</evidence>
<reference evidence="2 5" key="1">
    <citation type="submission" date="2018-08" db="EMBL/GenBank/DDBJ databases">
        <title>A genome reference for cultivated species of the human gut microbiota.</title>
        <authorList>
            <person name="Zou Y."/>
            <person name="Xue W."/>
            <person name="Luo G."/>
        </authorList>
    </citation>
    <scope>NUCLEOTIDE SEQUENCE [LARGE SCALE GENOMIC DNA]</scope>
    <source>
        <strain evidence="3 5">AF26-4BH</strain>
        <strain evidence="2">TF05-5AC</strain>
    </source>
</reference>
<dbReference type="GeneID" id="97988831"/>
<evidence type="ECO:0000259" key="1">
    <source>
        <dbReference type="Pfam" id="PF01863"/>
    </source>
</evidence>
<organism evidence="2 4">
    <name type="scientific">Eisenbergiella massiliensis</name>
    <dbReference type="NCBI Taxonomy" id="1720294"/>
    <lineage>
        <taxon>Bacteria</taxon>
        <taxon>Bacillati</taxon>
        <taxon>Bacillota</taxon>
        <taxon>Clostridia</taxon>
        <taxon>Lachnospirales</taxon>
        <taxon>Lachnospiraceae</taxon>
        <taxon>Eisenbergiella</taxon>
    </lineage>
</organism>
<feature type="domain" description="YgjP-like metallopeptidase" evidence="1">
    <location>
        <begin position="95"/>
        <end position="193"/>
    </location>
</feature>
<accession>A0A3E3I0L9</accession>
<evidence type="ECO:0000313" key="4">
    <source>
        <dbReference type="Proteomes" id="UP000260812"/>
    </source>
</evidence>
<name>A0A3E3I0L9_9FIRM</name>
<evidence type="ECO:0000313" key="5">
    <source>
        <dbReference type="Proteomes" id="UP000261166"/>
    </source>
</evidence>
<dbReference type="Proteomes" id="UP000261166">
    <property type="component" value="Unassembled WGS sequence"/>
</dbReference>
<dbReference type="PANTHER" id="PTHR30399">
    <property type="entry name" value="UNCHARACTERIZED PROTEIN YGJP"/>
    <property type="match status" value="1"/>
</dbReference>
<gene>
    <name evidence="3" type="ORF">DWY69_21765</name>
    <name evidence="2" type="ORF">DXC51_18635</name>
</gene>
<dbReference type="RefSeq" id="WP_044915597.1">
    <property type="nucleotide sequence ID" value="NZ_CALBAU010000397.1"/>
</dbReference>
<proteinExistence type="predicted"/>
<dbReference type="AlphaFoldDB" id="A0A3E3I0L9"/>
<dbReference type="CDD" id="cd07344">
    <property type="entry name" value="M48_yhfN_like"/>
    <property type="match status" value="1"/>
</dbReference>
<dbReference type="OrthoDB" id="9811177at2"/>
<protein>
    <submittedName>
        <fullName evidence="2">M48 family peptidase</fullName>
    </submittedName>
</protein>